<dbReference type="PANTHER" id="PTHR34220:SF7">
    <property type="entry name" value="SENSOR HISTIDINE KINASE YPDA"/>
    <property type="match status" value="1"/>
</dbReference>
<dbReference type="SMART" id="SM00304">
    <property type="entry name" value="HAMP"/>
    <property type="match status" value="1"/>
</dbReference>
<evidence type="ECO:0000256" key="2">
    <source>
        <dbReference type="ARBA" id="ARBA00022553"/>
    </source>
</evidence>
<keyword evidence="5" id="KW-0472">Membrane</keyword>
<dbReference type="AlphaFoldDB" id="A0A174GB69"/>
<gene>
    <name evidence="7" type="primary">yehU_12</name>
    <name evidence="7" type="ORF">ERS852491_02646</name>
</gene>
<evidence type="ECO:0000256" key="4">
    <source>
        <dbReference type="ARBA" id="ARBA00022777"/>
    </source>
</evidence>
<dbReference type="Pfam" id="PF00672">
    <property type="entry name" value="HAMP"/>
    <property type="match status" value="1"/>
</dbReference>
<dbReference type="SUPFAM" id="SSF55874">
    <property type="entry name" value="ATPase domain of HSP90 chaperone/DNA topoisomerase II/histidine kinase"/>
    <property type="match status" value="1"/>
</dbReference>
<dbReference type="Proteomes" id="UP000095544">
    <property type="component" value="Unassembled WGS sequence"/>
</dbReference>
<dbReference type="InterPro" id="IPR003660">
    <property type="entry name" value="HAMP_dom"/>
</dbReference>
<reference evidence="7 8" key="1">
    <citation type="submission" date="2015-09" db="EMBL/GenBank/DDBJ databases">
        <authorList>
            <consortium name="Pathogen Informatics"/>
        </authorList>
    </citation>
    <scope>NUCLEOTIDE SEQUENCE [LARGE SCALE GENOMIC DNA]</scope>
    <source>
        <strain evidence="7 8">2789STDY5834876</strain>
    </source>
</reference>
<feature type="transmembrane region" description="Helical" evidence="5">
    <location>
        <begin position="21"/>
        <end position="40"/>
    </location>
</feature>
<dbReference type="GO" id="GO:0000155">
    <property type="term" value="F:phosphorelay sensor kinase activity"/>
    <property type="evidence" value="ECO:0007669"/>
    <property type="project" value="InterPro"/>
</dbReference>
<dbReference type="InterPro" id="IPR010559">
    <property type="entry name" value="Sig_transdc_His_kin_internal"/>
</dbReference>
<comment type="subcellular location">
    <subcellularLocation>
        <location evidence="1">Membrane</location>
    </subcellularLocation>
</comment>
<dbReference type="InterPro" id="IPR003594">
    <property type="entry name" value="HATPase_dom"/>
</dbReference>
<dbReference type="GO" id="GO:0016020">
    <property type="term" value="C:membrane"/>
    <property type="evidence" value="ECO:0007669"/>
    <property type="project" value="UniProtKB-SubCell"/>
</dbReference>
<dbReference type="STRING" id="39482.ERS852491_02646"/>
<keyword evidence="5" id="KW-1133">Transmembrane helix</keyword>
<dbReference type="InterPro" id="IPR036890">
    <property type="entry name" value="HATPase_C_sf"/>
</dbReference>
<evidence type="ECO:0000313" key="8">
    <source>
        <dbReference type="Proteomes" id="UP000095544"/>
    </source>
</evidence>
<evidence type="ECO:0000256" key="3">
    <source>
        <dbReference type="ARBA" id="ARBA00022679"/>
    </source>
</evidence>
<organism evidence="7 8">
    <name type="scientific">Faecalicatena contorta</name>
    <dbReference type="NCBI Taxonomy" id="39482"/>
    <lineage>
        <taxon>Bacteria</taxon>
        <taxon>Bacillati</taxon>
        <taxon>Bacillota</taxon>
        <taxon>Clostridia</taxon>
        <taxon>Lachnospirales</taxon>
        <taxon>Lachnospiraceae</taxon>
        <taxon>Faecalicatena</taxon>
    </lineage>
</organism>
<proteinExistence type="predicted"/>
<dbReference type="RefSeq" id="WP_055153524.1">
    <property type="nucleotide sequence ID" value="NZ_CYZU01000024.1"/>
</dbReference>
<accession>A0A174GB69</accession>
<dbReference type="EC" id="2.7.13.3" evidence="7"/>
<feature type="domain" description="HAMP" evidence="6">
    <location>
        <begin position="315"/>
        <end position="367"/>
    </location>
</feature>
<dbReference type="EMBL" id="CYZU01000024">
    <property type="protein sequence ID" value="CUO58368.1"/>
    <property type="molecule type" value="Genomic_DNA"/>
</dbReference>
<dbReference type="OrthoDB" id="9809348at2"/>
<protein>
    <submittedName>
        <fullName evidence="7">Probable sensor-like histidine kinase YehU</fullName>
        <ecNumber evidence="7">2.7.13.3</ecNumber>
    </submittedName>
</protein>
<dbReference type="Gene3D" id="3.30.565.10">
    <property type="entry name" value="Histidine kinase-like ATPase, C-terminal domain"/>
    <property type="match status" value="1"/>
</dbReference>
<keyword evidence="5" id="KW-0812">Transmembrane</keyword>
<feature type="transmembrane region" description="Helical" evidence="5">
    <location>
        <begin position="289"/>
        <end position="312"/>
    </location>
</feature>
<evidence type="ECO:0000313" key="7">
    <source>
        <dbReference type="EMBL" id="CUO58368.1"/>
    </source>
</evidence>
<keyword evidence="2" id="KW-0597">Phosphoprotein</keyword>
<dbReference type="SUPFAM" id="SSF158472">
    <property type="entry name" value="HAMP domain-like"/>
    <property type="match status" value="1"/>
</dbReference>
<dbReference type="InterPro" id="IPR050640">
    <property type="entry name" value="Bact_2-comp_sensor_kinase"/>
</dbReference>
<dbReference type="PROSITE" id="PS50885">
    <property type="entry name" value="HAMP"/>
    <property type="match status" value="1"/>
</dbReference>
<dbReference type="Pfam" id="PF06580">
    <property type="entry name" value="His_kinase"/>
    <property type="match status" value="1"/>
</dbReference>
<keyword evidence="3 7" id="KW-0808">Transferase</keyword>
<dbReference type="Pfam" id="PF02518">
    <property type="entry name" value="HATPase_c"/>
    <property type="match status" value="1"/>
</dbReference>
<dbReference type="Gene3D" id="6.10.340.10">
    <property type="match status" value="1"/>
</dbReference>
<dbReference type="CDD" id="cd06225">
    <property type="entry name" value="HAMP"/>
    <property type="match status" value="1"/>
</dbReference>
<keyword evidence="4 7" id="KW-0418">Kinase</keyword>
<evidence type="ECO:0000256" key="1">
    <source>
        <dbReference type="ARBA" id="ARBA00004370"/>
    </source>
</evidence>
<evidence type="ECO:0000259" key="6">
    <source>
        <dbReference type="PROSITE" id="PS50885"/>
    </source>
</evidence>
<dbReference type="PANTHER" id="PTHR34220">
    <property type="entry name" value="SENSOR HISTIDINE KINASE YPDA"/>
    <property type="match status" value="1"/>
</dbReference>
<evidence type="ECO:0000256" key="5">
    <source>
        <dbReference type="SAM" id="Phobius"/>
    </source>
</evidence>
<name>A0A174GB69_9FIRM</name>
<sequence length="584" mass="67533">MKKIKSYVKNLSINQKFVLSLLTFLIIPLVILLFIVNYNIRLSMNTNTCETNLEILKQTRNGISNFINDIKLVSLNVGTDDDVQDLIRMYHQQAPASEKEKQRVDTSFRVRSALEARESIRSISIFNKDEMIYQYGDFVMEEDRQFISRLDQLDGIPLWTSVHNGQTTSYGAVYKKIYLLQAIKDMRTFQVIAYERLTIDEAGLREQYKGLLEGNSRIVILGSDGKILSASEKDMTGRNYTAAGIEKLPQEEYGYQVRGNQVTTWYSLDKPGWTIIKLDSAQELFRSNMLGNSIIILCILFTIIFGAIFMLLQRKTMIIPIVRLSQEARDFKKENFKMPLLTDSKDEIGRLNQNLTQMVEYIQDLILNQYENKIKRREIELKYMQSQMNPHFLYNTLDSIRWMAVMEGETEIAEQVEALSDIFRHALSGGKEVVTVEKEIEHLRNYILIQKNRFGDRLQVNIRVEDSVRDCEVMKLILQPLVENAIVHGLEDKMEGGTVEVSVQKEDNTLVYRVEDDGVGADEERINNYLKEKEEEHNVFALKNIDERIKIKYGEEYGLSFHSTIGAGTRVEVRLPFAAEKNVE</sequence>